<accession>A0A1S6J342</accession>
<dbReference type="InterPro" id="IPR014710">
    <property type="entry name" value="RmlC-like_jellyroll"/>
</dbReference>
<dbReference type="PANTHER" id="PTHR10309:SF0">
    <property type="entry name" value="MANNOSE-6-PHOSPHATE ISOMERASE"/>
    <property type="match status" value="1"/>
</dbReference>
<dbReference type="InterPro" id="IPR011051">
    <property type="entry name" value="RmlC_Cupin_sf"/>
</dbReference>
<evidence type="ECO:0000313" key="2">
    <source>
        <dbReference type="Proteomes" id="UP000189443"/>
    </source>
</evidence>
<dbReference type="PANTHER" id="PTHR10309">
    <property type="entry name" value="MANNOSE-6-PHOSPHATE ISOMERASE"/>
    <property type="match status" value="1"/>
</dbReference>
<dbReference type="Gene3D" id="2.60.120.10">
    <property type="entry name" value="Jelly Rolls"/>
    <property type="match status" value="2"/>
</dbReference>
<sequence length="222" mass="22255">MTAIASPAPVVRAYSWGSRTAIPALLGQRPDGEPRAELRFGAHHAAPSPLTGRPGTPDPAAAIAVVPVGDPGEASLGSASLRSRPRRDSLGGILQVALTAPRRLVRAVADALPALAGSPGSWSSTAAAYATVAADFPDEPGLPAALLLNHVSRGTGEAPHVAAGVPHTCLWGTGVGFPANSDNVLRCGLTDKHVVVPAGSPCAVSGAGALLYRARDTPDGVS</sequence>
<dbReference type="InterPro" id="IPR016305">
    <property type="entry name" value="Mannose-6-P_Isomerase"/>
</dbReference>
<reference evidence="1 2" key="1">
    <citation type="submission" date="2017-02" db="EMBL/GenBank/DDBJ databases">
        <title>Streptomyces pactum ACT12 Genome sequencing and assembly.</title>
        <authorList>
            <person name="Xue Q."/>
            <person name="Yan X."/>
            <person name="Jia L."/>
            <person name="Yan H."/>
        </authorList>
    </citation>
    <scope>NUCLEOTIDE SEQUENCE [LARGE SCALE GENOMIC DNA]</scope>
    <source>
        <strain evidence="1 2">ACT12</strain>
    </source>
</reference>
<dbReference type="RefSeq" id="WP_055421114.1">
    <property type="nucleotide sequence ID" value="NZ_CP019724.1"/>
</dbReference>
<protein>
    <submittedName>
        <fullName evidence="1">Uncharacterized protein</fullName>
    </submittedName>
</protein>
<dbReference type="Gene3D" id="1.10.441.10">
    <property type="entry name" value="Phosphomannose Isomerase, domain 2"/>
    <property type="match status" value="1"/>
</dbReference>
<name>A0A1S6J342_9ACTN</name>
<evidence type="ECO:0000313" key="1">
    <source>
        <dbReference type="EMBL" id="AQS66176.1"/>
    </source>
</evidence>
<dbReference type="EMBL" id="CP019724">
    <property type="protein sequence ID" value="AQS66176.1"/>
    <property type="molecule type" value="Genomic_DNA"/>
</dbReference>
<dbReference type="KEGG" id="spac:B1H29_03790"/>
<dbReference type="Proteomes" id="UP000189443">
    <property type="component" value="Chromosome"/>
</dbReference>
<dbReference type="OrthoDB" id="9792649at2"/>
<proteinExistence type="predicted"/>
<keyword evidence="2" id="KW-1185">Reference proteome</keyword>
<dbReference type="GO" id="GO:0004476">
    <property type="term" value="F:mannose-6-phosphate isomerase activity"/>
    <property type="evidence" value="ECO:0007669"/>
    <property type="project" value="InterPro"/>
</dbReference>
<dbReference type="GO" id="GO:0005829">
    <property type="term" value="C:cytosol"/>
    <property type="evidence" value="ECO:0007669"/>
    <property type="project" value="TreeGrafter"/>
</dbReference>
<dbReference type="GO" id="GO:0009298">
    <property type="term" value="P:GDP-mannose biosynthetic process"/>
    <property type="evidence" value="ECO:0007669"/>
    <property type="project" value="InterPro"/>
</dbReference>
<dbReference type="AlphaFoldDB" id="A0A1S6J342"/>
<dbReference type="SUPFAM" id="SSF51182">
    <property type="entry name" value="RmlC-like cupins"/>
    <property type="match status" value="1"/>
</dbReference>
<organism evidence="1 2">
    <name type="scientific">Streptomyces pactum</name>
    <dbReference type="NCBI Taxonomy" id="68249"/>
    <lineage>
        <taxon>Bacteria</taxon>
        <taxon>Bacillati</taxon>
        <taxon>Actinomycetota</taxon>
        <taxon>Actinomycetes</taxon>
        <taxon>Kitasatosporales</taxon>
        <taxon>Streptomycetaceae</taxon>
        <taxon>Streptomyces</taxon>
    </lineage>
</organism>
<gene>
    <name evidence="1" type="ORF">B1H29_03790</name>
</gene>